<keyword evidence="4" id="KW-1185">Reference proteome</keyword>
<dbReference type="RefSeq" id="WP_167149811.1">
    <property type="nucleotide sequence ID" value="NZ_JAAMOX010000001.1"/>
</dbReference>
<evidence type="ECO:0008006" key="5">
    <source>
        <dbReference type="Google" id="ProtNLM"/>
    </source>
</evidence>
<proteinExistence type="predicted"/>
<evidence type="ECO:0000256" key="1">
    <source>
        <dbReference type="SAM" id="SignalP"/>
    </source>
</evidence>
<keyword evidence="1" id="KW-0732">Signal</keyword>
<evidence type="ECO:0000313" key="4">
    <source>
        <dbReference type="Proteomes" id="UP000541033"/>
    </source>
</evidence>
<protein>
    <recommendedName>
        <fullName evidence="5">Alternate-type signal peptide domain-containing protein</fullName>
    </recommendedName>
</protein>
<accession>A0A7X5R1F0</accession>
<reference evidence="2 4" key="1">
    <citation type="submission" date="2020-02" db="EMBL/GenBank/DDBJ databases">
        <title>Sequencing the genomes of 1000 actinobacteria strains.</title>
        <authorList>
            <person name="Klenk H.-P."/>
        </authorList>
    </citation>
    <scope>NUCLEOTIDE SEQUENCE [LARGE SCALE GENOMIC DNA]</scope>
    <source>
        <strain evidence="2 4">DSM 27960</strain>
    </source>
</reference>
<dbReference type="AlphaFoldDB" id="A0A7X5R1F0"/>
<organism evidence="2 4">
    <name type="scientific">Lysinibacter cavernae</name>
    <dbReference type="NCBI Taxonomy" id="1640652"/>
    <lineage>
        <taxon>Bacteria</taxon>
        <taxon>Bacillati</taxon>
        <taxon>Actinomycetota</taxon>
        <taxon>Actinomycetes</taxon>
        <taxon>Micrococcales</taxon>
        <taxon>Microbacteriaceae</taxon>
        <taxon>Lysinibacter</taxon>
    </lineage>
</organism>
<dbReference type="Proteomes" id="UP000541033">
    <property type="component" value="Unassembled WGS sequence"/>
</dbReference>
<gene>
    <name evidence="2" type="ORF">FHX76_001722</name>
    <name evidence="3" type="ORF">FHX76_001728</name>
</gene>
<feature type="signal peptide" evidence="1">
    <location>
        <begin position="1"/>
        <end position="31"/>
    </location>
</feature>
<feature type="chain" id="PRO_5044130585" description="Alternate-type signal peptide domain-containing protein" evidence="1">
    <location>
        <begin position="32"/>
        <end position="230"/>
    </location>
</feature>
<evidence type="ECO:0000313" key="3">
    <source>
        <dbReference type="EMBL" id="NIH53860.1"/>
    </source>
</evidence>
<sequence length="230" mass="23899">MTEIQTKTKGRKRVIIAAGALLGIAALATSAAFNDFANLNLGENGIGNDSAGGPDKSFNIQVATFDAVTGLPVTAPAPANYVWQEADSVAGEDVPIPGADTLVPGGTVTTNIPYRNWSSSFKAAVTLDLVDHWDASEHPVGTKPTSASADAALLYTIVQHPAVGSPTTLATNKKMSELTQMNLGLLDLEEQGKLVVTIKMVDHGSDAANEILKDVIAHPQAQFKGVSVAP</sequence>
<name>A0A7X5R1F0_9MICO</name>
<comment type="caution">
    <text evidence="2">The sequence shown here is derived from an EMBL/GenBank/DDBJ whole genome shotgun (WGS) entry which is preliminary data.</text>
</comment>
<dbReference type="EMBL" id="JAAMOX010000001">
    <property type="protein sequence ID" value="NIH53860.1"/>
    <property type="molecule type" value="Genomic_DNA"/>
</dbReference>
<dbReference type="EMBL" id="JAAMOX010000001">
    <property type="protein sequence ID" value="NIH53854.1"/>
    <property type="molecule type" value="Genomic_DNA"/>
</dbReference>
<evidence type="ECO:0000313" key="2">
    <source>
        <dbReference type="EMBL" id="NIH53854.1"/>
    </source>
</evidence>